<organism evidence="2 3">
    <name type="scientific">Cladonia borealis</name>
    <dbReference type="NCBI Taxonomy" id="184061"/>
    <lineage>
        <taxon>Eukaryota</taxon>
        <taxon>Fungi</taxon>
        <taxon>Dikarya</taxon>
        <taxon>Ascomycota</taxon>
        <taxon>Pezizomycotina</taxon>
        <taxon>Lecanoromycetes</taxon>
        <taxon>OSLEUM clade</taxon>
        <taxon>Lecanoromycetidae</taxon>
        <taxon>Lecanorales</taxon>
        <taxon>Lecanorineae</taxon>
        <taxon>Cladoniaceae</taxon>
        <taxon>Cladonia</taxon>
    </lineage>
</organism>
<comment type="caution">
    <text evidence="2">The sequence shown here is derived from an EMBL/GenBank/DDBJ whole genome shotgun (WGS) entry which is preliminary data.</text>
</comment>
<proteinExistence type="predicted"/>
<keyword evidence="1" id="KW-0732">Signal</keyword>
<keyword evidence="3" id="KW-1185">Reference proteome</keyword>
<sequence length="214" mass="23209">MARMIFFLLSIPAAVGGSLVTATPSVNNSVAATNMSLLTDDLPNCVNGSQFAEWGGEFFPITCNNAVQSVRTIIESQRRLFVDFVFFSTLNPPRRLPARGWPLPQGATNDNCAFTVRMAKDFGPNSLPTRGGGHHPPNRGPYQKLSTWSHILRVVDPLYNGCTSEAGGAEAGWSMVSDGIVVSFWPRSSAMNEMYGPNIRLSIESPNVTDVLSD</sequence>
<reference evidence="2" key="1">
    <citation type="submission" date="2023-03" db="EMBL/GenBank/DDBJ databases">
        <title>Complete genome of Cladonia borealis.</title>
        <authorList>
            <person name="Park H."/>
        </authorList>
    </citation>
    <scope>NUCLEOTIDE SEQUENCE</scope>
    <source>
        <strain evidence="2">ANT050790</strain>
    </source>
</reference>
<evidence type="ECO:0000256" key="1">
    <source>
        <dbReference type="SAM" id="SignalP"/>
    </source>
</evidence>
<evidence type="ECO:0008006" key="4">
    <source>
        <dbReference type="Google" id="ProtNLM"/>
    </source>
</evidence>
<gene>
    <name evidence="2" type="ORF">JMJ35_006799</name>
</gene>
<feature type="signal peptide" evidence="1">
    <location>
        <begin position="1"/>
        <end position="16"/>
    </location>
</feature>
<dbReference type="Proteomes" id="UP001166286">
    <property type="component" value="Unassembled WGS sequence"/>
</dbReference>
<evidence type="ECO:0000313" key="3">
    <source>
        <dbReference type="Proteomes" id="UP001166286"/>
    </source>
</evidence>
<evidence type="ECO:0000313" key="2">
    <source>
        <dbReference type="EMBL" id="KAK0510367.1"/>
    </source>
</evidence>
<feature type="chain" id="PRO_5041399512" description="Ecp2 effector protein domain-containing protein" evidence="1">
    <location>
        <begin position="17"/>
        <end position="214"/>
    </location>
</feature>
<dbReference type="AlphaFoldDB" id="A0AA39QW63"/>
<dbReference type="EMBL" id="JAFEKC020000015">
    <property type="protein sequence ID" value="KAK0510367.1"/>
    <property type="molecule type" value="Genomic_DNA"/>
</dbReference>
<protein>
    <recommendedName>
        <fullName evidence="4">Ecp2 effector protein domain-containing protein</fullName>
    </recommendedName>
</protein>
<name>A0AA39QW63_9LECA</name>
<accession>A0AA39QW63</accession>